<evidence type="ECO:0000256" key="2">
    <source>
        <dbReference type="ARBA" id="ARBA00022475"/>
    </source>
</evidence>
<evidence type="ECO:0000256" key="5">
    <source>
        <dbReference type="ARBA" id="ARBA00023136"/>
    </source>
</evidence>
<feature type="transmembrane region" description="Helical" evidence="6">
    <location>
        <begin position="153"/>
        <end position="178"/>
    </location>
</feature>
<proteinExistence type="inferred from homology"/>
<evidence type="ECO:0000256" key="6">
    <source>
        <dbReference type="RuleBase" id="RU363042"/>
    </source>
</evidence>
<feature type="transmembrane region" description="Helical" evidence="6">
    <location>
        <begin position="44"/>
        <end position="66"/>
    </location>
</feature>
<dbReference type="NCBIfam" id="TIGR00374">
    <property type="entry name" value="flippase-like domain"/>
    <property type="match status" value="1"/>
</dbReference>
<dbReference type="AlphaFoldDB" id="A0A5C4TJP8"/>
<comment type="subcellular location">
    <subcellularLocation>
        <location evidence="1 6">Cell membrane</location>
        <topology evidence="1 6">Multi-pass membrane protein</topology>
    </subcellularLocation>
</comment>
<keyword evidence="2" id="KW-1003">Cell membrane</keyword>
<keyword evidence="3 6" id="KW-0812">Transmembrane</keyword>
<feature type="transmembrane region" description="Helical" evidence="6">
    <location>
        <begin position="7"/>
        <end position="24"/>
    </location>
</feature>
<dbReference type="RefSeq" id="WP_139562511.1">
    <property type="nucleotide sequence ID" value="NZ_JARBEV010000022.1"/>
</dbReference>
<name>A0A5C4TJP8_FRUSA</name>
<dbReference type="EC" id="2.3.2.3" evidence="6"/>
<sequence length="337" mass="38692">MSKRNKLSLLFVIAIGLLIAWYTLRDIKFTVLIHDLTKLNPAWLLLAVCCILAYLFFETVITYLLVHSSNPKFTFHDAIRVPLVEQLFNGITPFSSGGQPAQLVILMQSGVDAGKATSALMMKFVVYQIMIVFNFIISLIIGFEFLIDKVHALAWFVLFGFLIHLVVIVVLLMIMYWYQFTKKIINLIIKPLRWFVGEGRYQNWVIIVNEKIDSFYTESVKIGHQWKLLGKVFILTFFQLLFYYMIPYFVMRSLGCNNANIIMVTSLNILIFLVISMFPIPGGAGGAEYSFEMLFKSYIYSSSKLAVAMILWRILTYYVGLVLGLFALLVKPSKNKK</sequence>
<evidence type="ECO:0000256" key="1">
    <source>
        <dbReference type="ARBA" id="ARBA00004651"/>
    </source>
</evidence>
<dbReference type="PANTHER" id="PTHR37693:SF1">
    <property type="entry name" value="INTEGRAL MEMBRANE PROTEIN"/>
    <property type="match status" value="1"/>
</dbReference>
<feature type="transmembrane region" description="Helical" evidence="6">
    <location>
        <begin position="305"/>
        <end position="330"/>
    </location>
</feature>
<comment type="catalytic activity">
    <reaction evidence="6">
        <text>L-lysyl-tRNA(Lys) + a 1,2-diacyl-sn-glycero-3-phospho-(1'-sn-glycerol) = a 1,2-diacyl-sn-glycero-3-phospho-1'-(3'-O-L-lysyl)-sn-glycerol + tRNA(Lys)</text>
        <dbReference type="Rhea" id="RHEA:10668"/>
        <dbReference type="Rhea" id="RHEA-COMP:9696"/>
        <dbReference type="Rhea" id="RHEA-COMP:9697"/>
        <dbReference type="ChEBI" id="CHEBI:64716"/>
        <dbReference type="ChEBI" id="CHEBI:75792"/>
        <dbReference type="ChEBI" id="CHEBI:78442"/>
        <dbReference type="ChEBI" id="CHEBI:78529"/>
        <dbReference type="EC" id="2.3.2.3"/>
    </reaction>
</comment>
<evidence type="ECO:0000313" key="7">
    <source>
        <dbReference type="EMBL" id="TNK90059.1"/>
    </source>
</evidence>
<feature type="transmembrane region" description="Helical" evidence="6">
    <location>
        <begin position="261"/>
        <end position="284"/>
    </location>
</feature>
<comment type="caution">
    <text evidence="7">The sequence shown here is derived from an EMBL/GenBank/DDBJ whole genome shotgun (WGS) entry which is preliminary data.</text>
</comment>
<dbReference type="Proteomes" id="UP000313312">
    <property type="component" value="Unassembled WGS sequence"/>
</dbReference>
<accession>A0A5C4TJP8</accession>
<evidence type="ECO:0000256" key="3">
    <source>
        <dbReference type="ARBA" id="ARBA00022692"/>
    </source>
</evidence>
<keyword evidence="6" id="KW-0046">Antibiotic resistance</keyword>
<feature type="transmembrane region" description="Helical" evidence="6">
    <location>
        <begin position="228"/>
        <end position="249"/>
    </location>
</feature>
<keyword evidence="4 6" id="KW-1133">Transmembrane helix</keyword>
<comment type="function">
    <text evidence="6">Catalyzes the transfer of a lysyl group from L-lysyl-tRNA(Lys) to membrane-bound phosphatidylglycerol (PG), which produces lysylphosphatidylglycerol (LPG), a major component of the bacterial membrane with a positive net charge. LPG synthesis contributes to bacterial virulence as it is involved in the resistance mechanism against cationic antimicrobial peptides (CAMP) produces by the host's immune system (defensins, cathelicidins) and by the competing microorganisms.</text>
</comment>
<gene>
    <name evidence="6" type="primary">mprF</name>
    <name evidence="7" type="ORF">DID87_05530</name>
</gene>
<dbReference type="InterPro" id="IPR022791">
    <property type="entry name" value="L-PG_synthase/AglD"/>
</dbReference>
<dbReference type="GO" id="GO:0050071">
    <property type="term" value="F:phosphatidylglycerol lysyltransferase activity"/>
    <property type="evidence" value="ECO:0007669"/>
    <property type="project" value="UniProtKB-EC"/>
</dbReference>
<keyword evidence="6" id="KW-0808">Transferase</keyword>
<feature type="transmembrane region" description="Helical" evidence="6">
    <location>
        <begin position="124"/>
        <end position="147"/>
    </location>
</feature>
<dbReference type="Pfam" id="PF03706">
    <property type="entry name" value="LPG_synthase_TM"/>
    <property type="match status" value="1"/>
</dbReference>
<evidence type="ECO:0000256" key="4">
    <source>
        <dbReference type="ARBA" id="ARBA00022989"/>
    </source>
</evidence>
<protein>
    <recommendedName>
        <fullName evidence="6">Phosphatidylglycerol lysyltransferase</fullName>
        <ecNumber evidence="6">2.3.2.3</ecNumber>
    </recommendedName>
    <alternativeName>
        <fullName evidence="6">Lysylphosphatidylglycerol synthase</fullName>
    </alternativeName>
</protein>
<dbReference type="GO" id="GO:0006629">
    <property type="term" value="P:lipid metabolic process"/>
    <property type="evidence" value="ECO:0007669"/>
    <property type="project" value="UniProtKB-KW"/>
</dbReference>
<dbReference type="GO" id="GO:0046677">
    <property type="term" value="P:response to antibiotic"/>
    <property type="evidence" value="ECO:0007669"/>
    <property type="project" value="UniProtKB-KW"/>
</dbReference>
<dbReference type="PANTHER" id="PTHR37693">
    <property type="entry name" value="PHOSPHATIDYLGLYCEROL LYSYLTRANSFERASE"/>
    <property type="match status" value="1"/>
</dbReference>
<reference evidence="7 8" key="1">
    <citation type="submission" date="2018-05" db="EMBL/GenBank/DDBJ databases">
        <title>Lactobacillus sanfranciscensis Ah4 draft denome sequence.</title>
        <authorList>
            <person name="Zhang G."/>
        </authorList>
    </citation>
    <scope>NUCLEOTIDE SEQUENCE [LARGE SCALE GENOMIC DNA]</scope>
    <source>
        <strain evidence="7 8">Ah4</strain>
    </source>
</reference>
<comment type="similarity">
    <text evidence="6">Belongs to the LPG synthase family.</text>
</comment>
<dbReference type="GO" id="GO:0005886">
    <property type="term" value="C:plasma membrane"/>
    <property type="evidence" value="ECO:0007669"/>
    <property type="project" value="UniProtKB-SubCell"/>
</dbReference>
<evidence type="ECO:0000313" key="8">
    <source>
        <dbReference type="Proteomes" id="UP000313312"/>
    </source>
</evidence>
<keyword evidence="5 6" id="KW-0472">Membrane</keyword>
<keyword evidence="6" id="KW-0443">Lipid metabolism</keyword>
<dbReference type="EMBL" id="QFCR01000019">
    <property type="protein sequence ID" value="TNK90059.1"/>
    <property type="molecule type" value="Genomic_DNA"/>
</dbReference>
<organism evidence="7 8">
    <name type="scientific">Fructilactobacillus sanfranciscensis</name>
    <name type="common">Lactobacillus sanfranciscensis</name>
    <dbReference type="NCBI Taxonomy" id="1625"/>
    <lineage>
        <taxon>Bacteria</taxon>
        <taxon>Bacillati</taxon>
        <taxon>Bacillota</taxon>
        <taxon>Bacilli</taxon>
        <taxon>Lactobacillales</taxon>
        <taxon>Lactobacillaceae</taxon>
        <taxon>Fructilactobacillus</taxon>
    </lineage>
</organism>